<evidence type="ECO:0000256" key="7">
    <source>
        <dbReference type="ARBA" id="ARBA00022525"/>
    </source>
</evidence>
<keyword evidence="8 14" id="KW-0645">Protease</keyword>
<proteinExistence type="inferred from homology"/>
<comment type="subcellular location">
    <subcellularLocation>
        <location evidence="3 14">Secreted</location>
    </subcellularLocation>
</comment>
<keyword evidence="17" id="KW-1185">Reference proteome</keyword>
<evidence type="ECO:0000256" key="11">
    <source>
        <dbReference type="ARBA" id="ARBA00022833"/>
    </source>
</evidence>
<keyword evidence="7 14" id="KW-0964">Secreted</keyword>
<evidence type="ECO:0000256" key="10">
    <source>
        <dbReference type="ARBA" id="ARBA00022801"/>
    </source>
</evidence>
<accession>A0ABV1X8I9</accession>
<evidence type="ECO:0000256" key="6">
    <source>
        <dbReference type="ARBA" id="ARBA00019129"/>
    </source>
</evidence>
<keyword evidence="14" id="KW-0732">Signal</keyword>
<dbReference type="Proteomes" id="UP001474181">
    <property type="component" value="Unassembled WGS sequence"/>
</dbReference>
<comment type="caution">
    <text evidence="16">The sequence shown here is derived from an EMBL/GenBank/DDBJ whole genome shotgun (WGS) entry which is preliminary data.</text>
</comment>
<comment type="similarity">
    <text evidence="4 14">Belongs to the peptidase M7 family.</text>
</comment>
<reference evidence="16 17" key="1">
    <citation type="submission" date="2024-06" db="EMBL/GenBank/DDBJ databases">
        <title>The Natural Products Discovery Center: Release of the First 8490 Sequenced Strains for Exploring Actinobacteria Biosynthetic Diversity.</title>
        <authorList>
            <person name="Kalkreuter E."/>
            <person name="Kautsar S.A."/>
            <person name="Yang D."/>
            <person name="Bader C.D."/>
            <person name="Teijaro C.N."/>
            <person name="Fluegel L."/>
            <person name="Davis C.M."/>
            <person name="Simpson J.R."/>
            <person name="Lauterbach L."/>
            <person name="Steele A.D."/>
            <person name="Gui C."/>
            <person name="Meng S."/>
            <person name="Li G."/>
            <person name="Viehrig K."/>
            <person name="Ye F."/>
            <person name="Su P."/>
            <person name="Kiefer A.F."/>
            <person name="Nichols A."/>
            <person name="Cepeda A.J."/>
            <person name="Yan W."/>
            <person name="Fan B."/>
            <person name="Jiang Y."/>
            <person name="Adhikari A."/>
            <person name="Zheng C.-J."/>
            <person name="Schuster L."/>
            <person name="Cowan T.M."/>
            <person name="Smanski M.J."/>
            <person name="Chevrette M.G."/>
            <person name="De Carvalho L.P.S."/>
            <person name="Shen B."/>
        </authorList>
    </citation>
    <scope>NUCLEOTIDE SEQUENCE [LARGE SCALE GENOMIC DNA]</scope>
    <source>
        <strain evidence="16 17">NPDC000234</strain>
    </source>
</reference>
<dbReference type="NCBIfam" id="NF033628">
    <property type="entry name" value="snapalysin"/>
    <property type="match status" value="1"/>
</dbReference>
<evidence type="ECO:0000256" key="2">
    <source>
        <dbReference type="ARBA" id="ARBA00001947"/>
    </source>
</evidence>
<dbReference type="GO" id="GO:0016787">
    <property type="term" value="F:hydrolase activity"/>
    <property type="evidence" value="ECO:0007669"/>
    <property type="project" value="UniProtKB-KW"/>
</dbReference>
<dbReference type="InterPro" id="IPR000013">
    <property type="entry name" value="Peptidase_M7"/>
</dbReference>
<dbReference type="Pfam" id="PF02031">
    <property type="entry name" value="Peptidase_M7"/>
    <property type="match status" value="1"/>
</dbReference>
<protein>
    <recommendedName>
        <fullName evidence="6 14">Extracellular small neutral protease</fullName>
        <ecNumber evidence="5 14">3.4.24.77</ecNumber>
    </recommendedName>
</protein>
<dbReference type="EC" id="3.4.24.77" evidence="5 14"/>
<keyword evidence="11 14" id="KW-0862">Zinc</keyword>
<comment type="cofactor">
    <cofactor evidence="2 14">
        <name>Zn(2+)</name>
        <dbReference type="ChEBI" id="CHEBI:29105"/>
    </cofactor>
</comment>
<keyword evidence="10 14" id="KW-0378">Hydrolase</keyword>
<evidence type="ECO:0000256" key="5">
    <source>
        <dbReference type="ARBA" id="ARBA00012325"/>
    </source>
</evidence>
<feature type="chain" id="PRO_5045016130" description="Extracellular small neutral protease" evidence="14">
    <location>
        <begin position="35"/>
        <end position="256"/>
    </location>
</feature>
<comment type="catalytic activity">
    <reaction evidence="1 14">
        <text>Hydrolyzes proteins with a preference for Tyr or Phe in the P1' position. Has no action on amino-acid p-nitroanilides.</text>
        <dbReference type="EC" id="3.4.24.77"/>
    </reaction>
</comment>
<evidence type="ECO:0000256" key="8">
    <source>
        <dbReference type="ARBA" id="ARBA00022670"/>
    </source>
</evidence>
<feature type="region of interest" description="Disordered" evidence="15">
    <location>
        <begin position="223"/>
        <end position="256"/>
    </location>
</feature>
<evidence type="ECO:0000256" key="3">
    <source>
        <dbReference type="ARBA" id="ARBA00004613"/>
    </source>
</evidence>
<dbReference type="SUPFAM" id="SSF55486">
    <property type="entry name" value="Metalloproteases ('zincins'), catalytic domain"/>
    <property type="match status" value="1"/>
</dbReference>
<evidence type="ECO:0000256" key="15">
    <source>
        <dbReference type="SAM" id="MobiDB-lite"/>
    </source>
</evidence>
<evidence type="ECO:0000256" key="13">
    <source>
        <dbReference type="ARBA" id="ARBA00023157"/>
    </source>
</evidence>
<dbReference type="RefSeq" id="WP_350788169.1">
    <property type="nucleotide sequence ID" value="NZ_JBEPEK010000429.1"/>
</dbReference>
<gene>
    <name evidence="16" type="primary">snpA</name>
    <name evidence="16" type="ORF">ABT404_38805</name>
</gene>
<feature type="signal peptide" evidence="14">
    <location>
        <begin position="1"/>
        <end position="34"/>
    </location>
</feature>
<evidence type="ECO:0000256" key="12">
    <source>
        <dbReference type="ARBA" id="ARBA00023049"/>
    </source>
</evidence>
<evidence type="ECO:0000256" key="1">
    <source>
        <dbReference type="ARBA" id="ARBA00000612"/>
    </source>
</evidence>
<feature type="compositionally biased region" description="Polar residues" evidence="15">
    <location>
        <begin position="223"/>
        <end position="236"/>
    </location>
</feature>
<dbReference type="PRINTS" id="PR00787">
    <property type="entry name" value="NEUTRALPTASE"/>
</dbReference>
<evidence type="ECO:0000256" key="14">
    <source>
        <dbReference type="PIRNR" id="PIRNR016573"/>
    </source>
</evidence>
<name>A0ABV1X8I9_9ACTN</name>
<evidence type="ECO:0000256" key="4">
    <source>
        <dbReference type="ARBA" id="ARBA00006571"/>
    </source>
</evidence>
<evidence type="ECO:0000313" key="16">
    <source>
        <dbReference type="EMBL" id="MER7185346.1"/>
    </source>
</evidence>
<evidence type="ECO:0000256" key="9">
    <source>
        <dbReference type="ARBA" id="ARBA00022723"/>
    </source>
</evidence>
<keyword evidence="13" id="KW-1015">Disulfide bond</keyword>
<evidence type="ECO:0000313" key="17">
    <source>
        <dbReference type="Proteomes" id="UP001474181"/>
    </source>
</evidence>
<dbReference type="EMBL" id="JBEPEK010000429">
    <property type="protein sequence ID" value="MER7185346.1"/>
    <property type="molecule type" value="Genomic_DNA"/>
</dbReference>
<keyword evidence="12 14" id="KW-0482">Metalloprotease</keyword>
<keyword evidence="9 14" id="KW-0479">Metal-binding</keyword>
<dbReference type="PIRSF" id="PIRSF016573">
    <property type="entry name" value="Peptidase_M7"/>
    <property type="match status" value="1"/>
</dbReference>
<sequence>MNSSRMSARPLTLALTLGLGLASGVLGTAVSASARTAAAPTASAGTSVARYDGSGEEAANNKAFFEAVLKSVAAKRAAQPGAQAVTVSYNASHAPSFRSQIASAAAIWNSSESHVKLQEASSGADFSYYEGNDQRGSYASTNGHGSGYIFIDYSQSQRYDSVRVVAHETGHVLGLPDDYSGPCSELMSGGAAGTSCTNRYPNAAERSRVDQLWATGLAQAPATVNQPADQTGTAPSVPTVIPGQGPWGALLGSPWS</sequence>
<organism evidence="16 17">
    <name type="scientific">Streptomyces hyaluromycini</name>
    <dbReference type="NCBI Taxonomy" id="1377993"/>
    <lineage>
        <taxon>Bacteria</taxon>
        <taxon>Bacillati</taxon>
        <taxon>Actinomycetota</taxon>
        <taxon>Actinomycetes</taxon>
        <taxon>Kitasatosporales</taxon>
        <taxon>Streptomycetaceae</taxon>
        <taxon>Streptomyces</taxon>
    </lineage>
</organism>
<dbReference type="Gene3D" id="3.40.390.10">
    <property type="entry name" value="Collagenase (Catalytic Domain)"/>
    <property type="match status" value="1"/>
</dbReference>
<dbReference type="InterPro" id="IPR024079">
    <property type="entry name" value="MetalloPept_cat_dom_sf"/>
</dbReference>